<gene>
    <name evidence="3" type="ORF">BCR41DRAFT_293376</name>
</gene>
<dbReference type="InterPro" id="IPR000504">
    <property type="entry name" value="RRM_dom"/>
</dbReference>
<keyword evidence="4" id="KW-1185">Reference proteome</keyword>
<dbReference type="Pfam" id="PF00076">
    <property type="entry name" value="RRM_1"/>
    <property type="match status" value="1"/>
</dbReference>
<dbReference type="SMART" id="SM00360">
    <property type="entry name" value="RRM"/>
    <property type="match status" value="1"/>
</dbReference>
<dbReference type="Proteomes" id="UP000193648">
    <property type="component" value="Unassembled WGS sequence"/>
</dbReference>
<proteinExistence type="predicted"/>
<dbReference type="OrthoDB" id="439808at2759"/>
<accession>A0A1Y2GFN8</accession>
<evidence type="ECO:0000313" key="3">
    <source>
        <dbReference type="EMBL" id="ORZ09430.1"/>
    </source>
</evidence>
<evidence type="ECO:0000313" key="4">
    <source>
        <dbReference type="Proteomes" id="UP000193648"/>
    </source>
</evidence>
<dbReference type="InParanoid" id="A0A1Y2GFN8"/>
<keyword evidence="1" id="KW-0694">RNA-binding</keyword>
<dbReference type="InterPro" id="IPR050441">
    <property type="entry name" value="RBM"/>
</dbReference>
<evidence type="ECO:0000256" key="1">
    <source>
        <dbReference type="PROSITE-ProRule" id="PRU00176"/>
    </source>
</evidence>
<dbReference type="GO" id="GO:0003723">
    <property type="term" value="F:RNA binding"/>
    <property type="evidence" value="ECO:0007669"/>
    <property type="project" value="UniProtKB-UniRule"/>
</dbReference>
<dbReference type="InterPro" id="IPR035979">
    <property type="entry name" value="RBD_domain_sf"/>
</dbReference>
<sequence>LYVGNIPYTFREQEVEDMFKKFGTIVKVTVVMDQYTGRNKGFAFVEFDDRKNAEEALENYNGFDVEGRRLKLD</sequence>
<comment type="caution">
    <text evidence="3">The sequence shown here is derived from an EMBL/GenBank/DDBJ whole genome shotgun (WGS) entry which is preliminary data.</text>
</comment>
<dbReference type="EMBL" id="MCFF01000034">
    <property type="protein sequence ID" value="ORZ09430.1"/>
    <property type="molecule type" value="Genomic_DNA"/>
</dbReference>
<dbReference type="PANTHER" id="PTHR48034">
    <property type="entry name" value="TRANSFORMER-2 SEX-DETERMINING PROTEIN-RELATED"/>
    <property type="match status" value="1"/>
</dbReference>
<dbReference type="Gene3D" id="3.30.70.330">
    <property type="match status" value="1"/>
</dbReference>
<feature type="non-terminal residue" evidence="3">
    <location>
        <position position="1"/>
    </location>
</feature>
<feature type="domain" description="RRM" evidence="2">
    <location>
        <begin position="1"/>
        <end position="73"/>
    </location>
</feature>
<dbReference type="PROSITE" id="PS50102">
    <property type="entry name" value="RRM"/>
    <property type="match status" value="1"/>
</dbReference>
<dbReference type="SUPFAM" id="SSF54928">
    <property type="entry name" value="RNA-binding domain, RBD"/>
    <property type="match status" value="1"/>
</dbReference>
<organism evidence="3 4">
    <name type="scientific">Lobosporangium transversale</name>
    <dbReference type="NCBI Taxonomy" id="64571"/>
    <lineage>
        <taxon>Eukaryota</taxon>
        <taxon>Fungi</taxon>
        <taxon>Fungi incertae sedis</taxon>
        <taxon>Mucoromycota</taxon>
        <taxon>Mortierellomycotina</taxon>
        <taxon>Mortierellomycetes</taxon>
        <taxon>Mortierellales</taxon>
        <taxon>Mortierellaceae</taxon>
        <taxon>Lobosporangium</taxon>
    </lineage>
</organism>
<dbReference type="RefSeq" id="XP_021878883.1">
    <property type="nucleotide sequence ID" value="XM_022020382.1"/>
</dbReference>
<protein>
    <recommendedName>
        <fullName evidence="2">RRM domain-containing protein</fullName>
    </recommendedName>
</protein>
<dbReference type="GeneID" id="33562226"/>
<feature type="non-terminal residue" evidence="3">
    <location>
        <position position="73"/>
    </location>
</feature>
<dbReference type="InterPro" id="IPR012677">
    <property type="entry name" value="Nucleotide-bd_a/b_plait_sf"/>
</dbReference>
<dbReference type="AlphaFoldDB" id="A0A1Y2GFN8"/>
<dbReference type="STRING" id="64571.A0A1Y2GFN8"/>
<name>A0A1Y2GFN8_9FUNG</name>
<reference evidence="3 4" key="1">
    <citation type="submission" date="2016-07" db="EMBL/GenBank/DDBJ databases">
        <title>Pervasive Adenine N6-methylation of Active Genes in Fungi.</title>
        <authorList>
            <consortium name="DOE Joint Genome Institute"/>
            <person name="Mondo S.J."/>
            <person name="Dannebaum R.O."/>
            <person name="Kuo R.C."/>
            <person name="Labutti K."/>
            <person name="Haridas S."/>
            <person name="Kuo A."/>
            <person name="Salamov A."/>
            <person name="Ahrendt S.R."/>
            <person name="Lipzen A."/>
            <person name="Sullivan W."/>
            <person name="Andreopoulos W.B."/>
            <person name="Clum A."/>
            <person name="Lindquist E."/>
            <person name="Daum C."/>
            <person name="Ramamoorthy G.K."/>
            <person name="Gryganskyi A."/>
            <person name="Culley D."/>
            <person name="Magnuson J.K."/>
            <person name="James T.Y."/>
            <person name="O'Malley M.A."/>
            <person name="Stajich J.E."/>
            <person name="Spatafora J.W."/>
            <person name="Visel A."/>
            <person name="Grigoriev I.V."/>
        </authorList>
    </citation>
    <scope>NUCLEOTIDE SEQUENCE [LARGE SCALE GENOMIC DNA]</scope>
    <source>
        <strain evidence="3 4">NRRL 3116</strain>
    </source>
</reference>
<evidence type="ECO:0000259" key="2">
    <source>
        <dbReference type="PROSITE" id="PS50102"/>
    </source>
</evidence>